<feature type="domain" description="Cep192/Spd-2-like" evidence="2">
    <location>
        <begin position="376"/>
        <end position="490"/>
    </location>
</feature>
<dbReference type="EMBL" id="OU896712">
    <property type="protein sequence ID" value="CAH1173968.1"/>
    <property type="molecule type" value="Genomic_DNA"/>
</dbReference>
<feature type="domain" description="Cep192-like" evidence="3">
    <location>
        <begin position="508"/>
        <end position="627"/>
    </location>
</feature>
<feature type="compositionally biased region" description="Basic and acidic residues" evidence="1">
    <location>
        <begin position="284"/>
        <end position="298"/>
    </location>
</feature>
<dbReference type="InterPro" id="IPR013783">
    <property type="entry name" value="Ig-like_fold"/>
</dbReference>
<evidence type="ECO:0000313" key="5">
    <source>
        <dbReference type="Proteomes" id="UP001153737"/>
    </source>
</evidence>
<dbReference type="Pfam" id="PF22073">
    <property type="entry name" value="Cep192_D4"/>
    <property type="match status" value="1"/>
</dbReference>
<sequence length="800" mass="89290">MDERTLEYFNKTVISTPQPTASSTVNRRSNKRGEVKQYDHENSLSLLEEGVMRQSLDRKSGISFHLQQQRELASDSLYRANKVASIPSKYLRSVSTESATQMNFSCESTISESDLLKTPVNTSTPRNSIERQSLGDSLTQLSLKIKNPSISLDNFVSEFHKAMNSSKCDVPSSAFIPAEDAASMLLADEMSWQMKEALPIQEEQFSNLESSIGKMSLGEFFQCRSDTISDLSCAKSPVKTKKPVPLIDVSHSILGECSDIQINENKSLSITAIQKYLAQTEDTPRKVVDELSKQDVKSIRSSMNKSDDNSSLPVSKNSSYTSDHSDNEVLNCIVNKENLDTMNIRTSQKNSSLPLQSSSRASSRASSTLTSLTNGKLPIDTTKCDLIWGCIKLGKSITQDFIIRNRSSKRLGLQLSIFGQEFKIMKDNRVDGEALSSVKLILHPHESKTILISFIPTRVGAAMDEILFTSLEPKLQQTKKQCVRLFGYGGYGKIEFANLTRDTTGRFWLSLGKLDSKRSAFEVKSTGVLPTFAHISFNSKKLSNVTVVPNFFVLIPGEQKEVVVTYQPSAEDYKTLQNSLGETVVMDLGSLLITSGTEVDRGRLRRLCRKCIEAGSTLDSLSNVLRNKLQGEVMPPDLVKFQESTDRMKDILKLFTCHEVIVTIERDPDQTIMPQYSDESGLFQSLYQDTIVANESFIGNSSCRLEPSVIFLTPPSKITDSLFFSSESDKKLHFEISASPQGLEVNPTEGELLPNGECIITLKYQITECEKKQFKVHIFVEQEVFEAVVRVIPVYQTKSK</sequence>
<evidence type="ECO:0000256" key="1">
    <source>
        <dbReference type="SAM" id="MobiDB-lite"/>
    </source>
</evidence>
<reference evidence="4" key="2">
    <citation type="submission" date="2022-10" db="EMBL/GenBank/DDBJ databases">
        <authorList>
            <consortium name="ENA_rothamsted_submissions"/>
            <consortium name="culmorum"/>
            <person name="King R."/>
        </authorList>
    </citation>
    <scope>NUCLEOTIDE SEQUENCE</scope>
</reference>
<dbReference type="OrthoDB" id="67059at2759"/>
<name>A0A9P0DT58_PHACE</name>
<dbReference type="Gene3D" id="2.60.40.10">
    <property type="entry name" value="Immunoglobulins"/>
    <property type="match status" value="1"/>
</dbReference>
<dbReference type="InterPro" id="IPR054090">
    <property type="entry name" value="Cep192_Spd-2-like_dom"/>
</dbReference>
<proteinExistence type="predicted"/>
<protein>
    <submittedName>
        <fullName evidence="4">Uncharacterized protein</fullName>
    </submittedName>
</protein>
<accession>A0A9P0DT58</accession>
<dbReference type="InterPro" id="IPR054091">
    <property type="entry name" value="Cep192-like_D5"/>
</dbReference>
<dbReference type="Pfam" id="PF22074">
    <property type="entry name" value="Cep192_D5"/>
    <property type="match status" value="1"/>
</dbReference>
<evidence type="ECO:0000259" key="2">
    <source>
        <dbReference type="Pfam" id="PF22073"/>
    </source>
</evidence>
<reference evidence="4" key="1">
    <citation type="submission" date="2022-01" db="EMBL/GenBank/DDBJ databases">
        <authorList>
            <person name="King R."/>
        </authorList>
    </citation>
    <scope>NUCLEOTIDE SEQUENCE</scope>
</reference>
<evidence type="ECO:0000259" key="3">
    <source>
        <dbReference type="Pfam" id="PF22074"/>
    </source>
</evidence>
<feature type="region of interest" description="Disordered" evidence="1">
    <location>
        <begin position="346"/>
        <end position="367"/>
    </location>
</feature>
<dbReference type="Proteomes" id="UP001153737">
    <property type="component" value="Chromosome 6"/>
</dbReference>
<dbReference type="AlphaFoldDB" id="A0A9P0DT58"/>
<feature type="region of interest" description="Disordered" evidence="1">
    <location>
        <begin position="284"/>
        <end position="324"/>
    </location>
</feature>
<feature type="compositionally biased region" description="Low complexity" evidence="1">
    <location>
        <begin position="351"/>
        <end position="367"/>
    </location>
</feature>
<evidence type="ECO:0000313" key="4">
    <source>
        <dbReference type="EMBL" id="CAH1173968.1"/>
    </source>
</evidence>
<gene>
    <name evidence="4" type="ORF">PHAECO_LOCUS10571</name>
</gene>
<organism evidence="4 5">
    <name type="scientific">Phaedon cochleariae</name>
    <name type="common">Mustard beetle</name>
    <dbReference type="NCBI Taxonomy" id="80249"/>
    <lineage>
        <taxon>Eukaryota</taxon>
        <taxon>Metazoa</taxon>
        <taxon>Ecdysozoa</taxon>
        <taxon>Arthropoda</taxon>
        <taxon>Hexapoda</taxon>
        <taxon>Insecta</taxon>
        <taxon>Pterygota</taxon>
        <taxon>Neoptera</taxon>
        <taxon>Endopterygota</taxon>
        <taxon>Coleoptera</taxon>
        <taxon>Polyphaga</taxon>
        <taxon>Cucujiformia</taxon>
        <taxon>Chrysomeloidea</taxon>
        <taxon>Chrysomelidae</taxon>
        <taxon>Chrysomelinae</taxon>
        <taxon>Chrysomelini</taxon>
        <taxon>Phaedon</taxon>
    </lineage>
</organism>
<feature type="compositionally biased region" description="Polar residues" evidence="1">
    <location>
        <begin position="299"/>
        <end position="322"/>
    </location>
</feature>
<keyword evidence="5" id="KW-1185">Reference proteome</keyword>